<feature type="non-terminal residue" evidence="2">
    <location>
        <position position="1"/>
    </location>
</feature>
<keyword evidence="1" id="KW-1133">Transmembrane helix</keyword>
<keyword evidence="3" id="KW-1185">Reference proteome</keyword>
<name>A0AAV5V034_9BILA</name>
<dbReference type="PANTHER" id="PTHR47520">
    <property type="entry name" value="CX DOMAIN-CONTAINING PROTEIN-RELATED"/>
    <property type="match status" value="1"/>
</dbReference>
<proteinExistence type="predicted"/>
<accession>A0AAV5V034</accession>
<evidence type="ECO:0000256" key="1">
    <source>
        <dbReference type="SAM" id="Phobius"/>
    </source>
</evidence>
<dbReference type="AlphaFoldDB" id="A0AAV5V034"/>
<evidence type="ECO:0000313" key="3">
    <source>
        <dbReference type="Proteomes" id="UP001432322"/>
    </source>
</evidence>
<sequence length="117" mass="13560">CAVVQESGTFIVKNSTAGFEILPGLDYYWGLENLPNVKDRARCQRRIWEIELLRTFKFYPKNNTMRFLRLAWSCPESTKCCQWECCRSVIVEDNSSGYIGFGFLFLPIGAIIYVIRS</sequence>
<evidence type="ECO:0000313" key="2">
    <source>
        <dbReference type="EMBL" id="GMT11175.1"/>
    </source>
</evidence>
<keyword evidence="1" id="KW-0472">Membrane</keyword>
<dbReference type="EMBL" id="BTSY01000001">
    <property type="protein sequence ID" value="GMT11175.1"/>
    <property type="molecule type" value="Genomic_DNA"/>
</dbReference>
<keyword evidence="1" id="KW-0812">Transmembrane</keyword>
<dbReference type="PANTHER" id="PTHR47520:SF13">
    <property type="entry name" value="PROTEIN CBG10012"/>
    <property type="match status" value="1"/>
</dbReference>
<dbReference type="Proteomes" id="UP001432322">
    <property type="component" value="Unassembled WGS sequence"/>
</dbReference>
<feature type="non-terminal residue" evidence="2">
    <location>
        <position position="117"/>
    </location>
</feature>
<evidence type="ECO:0008006" key="4">
    <source>
        <dbReference type="Google" id="ProtNLM"/>
    </source>
</evidence>
<feature type="transmembrane region" description="Helical" evidence="1">
    <location>
        <begin position="97"/>
        <end position="115"/>
    </location>
</feature>
<protein>
    <recommendedName>
        <fullName evidence="4">CX domain-containing protein</fullName>
    </recommendedName>
</protein>
<gene>
    <name evidence="2" type="ORF">PFISCL1PPCAC_2472</name>
</gene>
<reference evidence="2" key="1">
    <citation type="submission" date="2023-10" db="EMBL/GenBank/DDBJ databases">
        <title>Genome assembly of Pristionchus species.</title>
        <authorList>
            <person name="Yoshida K."/>
            <person name="Sommer R.J."/>
        </authorList>
    </citation>
    <scope>NUCLEOTIDE SEQUENCE</scope>
    <source>
        <strain evidence="2">RS5133</strain>
    </source>
</reference>
<comment type="caution">
    <text evidence="2">The sequence shown here is derived from an EMBL/GenBank/DDBJ whole genome shotgun (WGS) entry which is preliminary data.</text>
</comment>
<organism evidence="2 3">
    <name type="scientific">Pristionchus fissidentatus</name>
    <dbReference type="NCBI Taxonomy" id="1538716"/>
    <lineage>
        <taxon>Eukaryota</taxon>
        <taxon>Metazoa</taxon>
        <taxon>Ecdysozoa</taxon>
        <taxon>Nematoda</taxon>
        <taxon>Chromadorea</taxon>
        <taxon>Rhabditida</taxon>
        <taxon>Rhabditina</taxon>
        <taxon>Diplogasteromorpha</taxon>
        <taxon>Diplogasteroidea</taxon>
        <taxon>Neodiplogasteridae</taxon>
        <taxon>Pristionchus</taxon>
    </lineage>
</organism>